<dbReference type="InterPro" id="IPR020846">
    <property type="entry name" value="MFS_dom"/>
</dbReference>
<keyword evidence="4 5" id="KW-0472">Membrane</keyword>
<dbReference type="InterPro" id="IPR036259">
    <property type="entry name" value="MFS_trans_sf"/>
</dbReference>
<feature type="domain" description="Major facilitator superfamily (MFS) profile" evidence="6">
    <location>
        <begin position="60"/>
        <end position="486"/>
    </location>
</feature>
<feature type="transmembrane region" description="Helical" evidence="5">
    <location>
        <begin position="126"/>
        <end position="145"/>
    </location>
</feature>
<evidence type="ECO:0000256" key="1">
    <source>
        <dbReference type="ARBA" id="ARBA00004141"/>
    </source>
</evidence>
<feature type="transmembrane region" description="Helical" evidence="5">
    <location>
        <begin position="58"/>
        <end position="78"/>
    </location>
</feature>
<evidence type="ECO:0000259" key="6">
    <source>
        <dbReference type="PROSITE" id="PS50850"/>
    </source>
</evidence>
<name>A0AAE0WJD3_9PEZI</name>
<dbReference type="Pfam" id="PF07690">
    <property type="entry name" value="MFS_1"/>
    <property type="match status" value="1"/>
</dbReference>
<dbReference type="InterPro" id="IPR011701">
    <property type="entry name" value="MFS"/>
</dbReference>
<feature type="transmembrane region" description="Helical" evidence="5">
    <location>
        <begin position="400"/>
        <end position="421"/>
    </location>
</feature>
<keyword evidence="3 5" id="KW-1133">Transmembrane helix</keyword>
<dbReference type="EMBL" id="JAUTXT010000030">
    <property type="protein sequence ID" value="KAK3672790.1"/>
    <property type="molecule type" value="Genomic_DNA"/>
</dbReference>
<proteinExistence type="predicted"/>
<dbReference type="AlphaFoldDB" id="A0AAE0WJD3"/>
<reference evidence="7" key="1">
    <citation type="submission" date="2023-07" db="EMBL/GenBank/DDBJ databases">
        <title>Black Yeasts Isolated from many extreme environments.</title>
        <authorList>
            <person name="Coleine C."/>
            <person name="Stajich J.E."/>
            <person name="Selbmann L."/>
        </authorList>
    </citation>
    <scope>NUCLEOTIDE SEQUENCE</scope>
    <source>
        <strain evidence="7">CCFEE 5485</strain>
    </source>
</reference>
<evidence type="ECO:0000256" key="3">
    <source>
        <dbReference type="ARBA" id="ARBA00022989"/>
    </source>
</evidence>
<feature type="transmembrane region" description="Helical" evidence="5">
    <location>
        <begin position="324"/>
        <end position="346"/>
    </location>
</feature>
<comment type="subcellular location">
    <subcellularLocation>
        <location evidence="1">Membrane</location>
        <topology evidence="1">Multi-pass membrane protein</topology>
    </subcellularLocation>
</comment>
<feature type="transmembrane region" description="Helical" evidence="5">
    <location>
        <begin position="98"/>
        <end position="119"/>
    </location>
</feature>
<evidence type="ECO:0000256" key="2">
    <source>
        <dbReference type="ARBA" id="ARBA00022692"/>
    </source>
</evidence>
<dbReference type="GO" id="GO:0022857">
    <property type="term" value="F:transmembrane transporter activity"/>
    <property type="evidence" value="ECO:0007669"/>
    <property type="project" value="InterPro"/>
</dbReference>
<comment type="caution">
    <text evidence="7">The sequence shown here is derived from an EMBL/GenBank/DDBJ whole genome shotgun (WGS) entry which is preliminary data.</text>
</comment>
<dbReference type="GO" id="GO:0005886">
    <property type="term" value="C:plasma membrane"/>
    <property type="evidence" value="ECO:0007669"/>
    <property type="project" value="TreeGrafter"/>
</dbReference>
<dbReference type="Proteomes" id="UP001274830">
    <property type="component" value="Unassembled WGS sequence"/>
</dbReference>
<feature type="transmembrane region" description="Helical" evidence="5">
    <location>
        <begin position="214"/>
        <end position="234"/>
    </location>
</feature>
<protein>
    <recommendedName>
        <fullName evidence="6">Major facilitator superfamily (MFS) profile domain-containing protein</fullName>
    </recommendedName>
</protein>
<feature type="transmembrane region" description="Helical" evidence="5">
    <location>
        <begin position="151"/>
        <end position="173"/>
    </location>
</feature>
<dbReference type="SUPFAM" id="SSF103473">
    <property type="entry name" value="MFS general substrate transporter"/>
    <property type="match status" value="1"/>
</dbReference>
<feature type="transmembrane region" description="Helical" evidence="5">
    <location>
        <begin position="291"/>
        <end position="312"/>
    </location>
</feature>
<feature type="transmembrane region" description="Helical" evidence="5">
    <location>
        <begin position="185"/>
        <end position="208"/>
    </location>
</feature>
<dbReference type="PROSITE" id="PS50850">
    <property type="entry name" value="MFS"/>
    <property type="match status" value="1"/>
</dbReference>
<keyword evidence="8" id="KW-1185">Reference proteome</keyword>
<evidence type="ECO:0000313" key="7">
    <source>
        <dbReference type="EMBL" id="KAK3672790.1"/>
    </source>
</evidence>
<evidence type="ECO:0000313" key="8">
    <source>
        <dbReference type="Proteomes" id="UP001274830"/>
    </source>
</evidence>
<gene>
    <name evidence="7" type="ORF">LTR78_007376</name>
</gene>
<dbReference type="PANTHER" id="PTHR23502:SF181">
    <property type="entry name" value="MAJOR FACILITATOR SUPERFAMILY (MFS) PROFILE DOMAIN-CONTAINING PROTEIN"/>
    <property type="match status" value="1"/>
</dbReference>
<feature type="transmembrane region" description="Helical" evidence="5">
    <location>
        <begin position="460"/>
        <end position="483"/>
    </location>
</feature>
<evidence type="ECO:0000256" key="4">
    <source>
        <dbReference type="ARBA" id="ARBA00023136"/>
    </source>
</evidence>
<dbReference type="Gene3D" id="1.20.1250.20">
    <property type="entry name" value="MFS general substrate transporter like domains"/>
    <property type="match status" value="1"/>
</dbReference>
<dbReference type="PANTHER" id="PTHR23502">
    <property type="entry name" value="MAJOR FACILITATOR SUPERFAMILY"/>
    <property type="match status" value="1"/>
</dbReference>
<keyword evidence="2 5" id="KW-0812">Transmembrane</keyword>
<evidence type="ECO:0000256" key="5">
    <source>
        <dbReference type="SAM" id="Phobius"/>
    </source>
</evidence>
<sequence length="501" mass="54232">MDTGMNEKQGGDYLTSHGGDEVLSGHLKLDPNGYPLQPRPSDDSLEKDPLNWKKSYKLYVLLQVALLSLLNFFGQAVTNPAFGLLAKDLHITITEASWTTTIAILSCAVSGLVLAPLANIHGRRPVYIYSTVIAIIASAGSAVATRFGPLLIARFFVGIGTASGAGIGASCVADLYCQHERGRYMGIYIVLLTNGAHLAGVVGGFIAQYEGWRWSYWITTIAFGVMWLVNFFTLPETLYRRDPMTGQSKEDTKDVKALFSLRGVPTEQRLTLHHLLHLLEMLKYPSVSLVLIYYSVSQGIGSLLFAISGAAAYGSIYNFSVSQIGLAIGVPTLVGSALGELMGGGISDYIFHLGRRRQHHGEPEAETRLWCIVPGAFLLPAGVIIEGVCLQCRTHWSGPVIGIGIGSFGLQVVSTNVYAYLTDCYKPQSAELSTLLNFGRLIFSFTLGFYMVPFAKATTWGAAFGTMAAIDVVLFAGIVALILRGKAWRAKLGQPAFDQDL</sequence>
<feature type="transmembrane region" description="Helical" evidence="5">
    <location>
        <begin position="433"/>
        <end position="454"/>
    </location>
</feature>
<organism evidence="7 8">
    <name type="scientific">Recurvomyces mirabilis</name>
    <dbReference type="NCBI Taxonomy" id="574656"/>
    <lineage>
        <taxon>Eukaryota</taxon>
        <taxon>Fungi</taxon>
        <taxon>Dikarya</taxon>
        <taxon>Ascomycota</taxon>
        <taxon>Pezizomycotina</taxon>
        <taxon>Dothideomycetes</taxon>
        <taxon>Dothideomycetidae</taxon>
        <taxon>Mycosphaerellales</taxon>
        <taxon>Teratosphaeriaceae</taxon>
        <taxon>Recurvomyces</taxon>
    </lineage>
</organism>
<accession>A0AAE0WJD3</accession>
<feature type="transmembrane region" description="Helical" evidence="5">
    <location>
        <begin position="367"/>
        <end position="388"/>
    </location>
</feature>